<dbReference type="AlphaFoldDB" id="A0A6P8JFP9"/>
<evidence type="ECO:0000256" key="1">
    <source>
        <dbReference type="ARBA" id="ARBA00006562"/>
    </source>
</evidence>
<dbReference type="GO" id="GO:0000166">
    <property type="term" value="F:nucleotide binding"/>
    <property type="evidence" value="ECO:0007669"/>
    <property type="project" value="UniProtKB-KW"/>
</dbReference>
<keyword evidence="2" id="KW-0378">Hydrolase</keyword>
<dbReference type="Proteomes" id="UP000515163">
    <property type="component" value="Unplaced"/>
</dbReference>
<dbReference type="GO" id="GO:0110155">
    <property type="term" value="P:NAD-cap decapping"/>
    <property type="evidence" value="ECO:0007669"/>
    <property type="project" value="TreeGrafter"/>
</dbReference>
<dbReference type="GO" id="GO:0003723">
    <property type="term" value="F:RNA binding"/>
    <property type="evidence" value="ECO:0007669"/>
    <property type="project" value="UniProtKB-KW"/>
</dbReference>
<dbReference type="PANTHER" id="PTHR12395:SF9">
    <property type="entry name" value="DECAPPING AND EXORIBONUCLEASE PROTEIN"/>
    <property type="match status" value="1"/>
</dbReference>
<organism evidence="4 5">
    <name type="scientific">Actinia tenebrosa</name>
    <name type="common">Australian red waratah sea anemone</name>
    <dbReference type="NCBI Taxonomy" id="6105"/>
    <lineage>
        <taxon>Eukaryota</taxon>
        <taxon>Metazoa</taxon>
        <taxon>Cnidaria</taxon>
        <taxon>Anthozoa</taxon>
        <taxon>Hexacorallia</taxon>
        <taxon>Actiniaria</taxon>
        <taxon>Actiniidae</taxon>
        <taxon>Actinia</taxon>
    </lineage>
</organism>
<evidence type="ECO:0000256" key="2">
    <source>
        <dbReference type="RuleBase" id="RU367113"/>
    </source>
</evidence>
<dbReference type="GeneID" id="116308786"/>
<keyword evidence="2" id="KW-0547">Nucleotide-binding</keyword>
<protein>
    <recommendedName>
        <fullName evidence="2">Decapping nuclease</fullName>
        <ecNumber evidence="2">3.6.1.-</ecNumber>
    </recommendedName>
</protein>
<keyword evidence="2" id="KW-0540">Nuclease</keyword>
<name>A0A6P8JFP9_ACTTE</name>
<dbReference type="KEGG" id="aten:116308786"/>
<accession>A0A6P8JFP9</accession>
<reference evidence="5" key="1">
    <citation type="submission" date="2025-08" db="UniProtKB">
        <authorList>
            <consortium name="RefSeq"/>
        </authorList>
    </citation>
    <scope>IDENTIFICATION</scope>
    <source>
        <tissue evidence="5">Tentacle</tissue>
    </source>
</reference>
<dbReference type="InterPro" id="IPR013961">
    <property type="entry name" value="RAI1"/>
</dbReference>
<dbReference type="OrthoDB" id="5987680at2759"/>
<dbReference type="RefSeq" id="XP_031575135.1">
    <property type="nucleotide sequence ID" value="XM_031719275.1"/>
</dbReference>
<dbReference type="GO" id="GO:0046872">
    <property type="term" value="F:metal ion binding"/>
    <property type="evidence" value="ECO:0007669"/>
    <property type="project" value="UniProtKB-KW"/>
</dbReference>
<dbReference type="GO" id="GO:0004518">
    <property type="term" value="F:nuclease activity"/>
    <property type="evidence" value="ECO:0007669"/>
    <property type="project" value="UniProtKB-KW"/>
</dbReference>
<evidence type="ECO:0000313" key="4">
    <source>
        <dbReference type="Proteomes" id="UP000515163"/>
    </source>
</evidence>
<dbReference type="GO" id="GO:0005634">
    <property type="term" value="C:nucleus"/>
    <property type="evidence" value="ECO:0007669"/>
    <property type="project" value="UniProtKB-SubCell"/>
</dbReference>
<evidence type="ECO:0000259" key="3">
    <source>
        <dbReference type="Pfam" id="PF08652"/>
    </source>
</evidence>
<dbReference type="InParanoid" id="A0A6P8JFP9"/>
<comment type="function">
    <text evidence="2">Decapping enzyme for NAD-capped RNAs: specifically hydrolyzes the nicotinamide adenine dinucleotide (NAD) cap from a subset of RNAs by removing the entire NAD moiety from the 5'-end of an NAD-capped RNA.</text>
</comment>
<keyword evidence="4" id="KW-1185">Reference proteome</keyword>
<gene>
    <name evidence="5" type="primary">LOC116308786</name>
</gene>
<comment type="similarity">
    <text evidence="1 2">Belongs to the DXO/Dom3Z family.</text>
</comment>
<dbReference type="InterPro" id="IPR039039">
    <property type="entry name" value="RAI1-like_fam"/>
</dbReference>
<keyword evidence="2" id="KW-0479">Metal-binding</keyword>
<dbReference type="Pfam" id="PF08652">
    <property type="entry name" value="RAI1"/>
    <property type="match status" value="1"/>
</dbReference>
<evidence type="ECO:0000313" key="5">
    <source>
        <dbReference type="RefSeq" id="XP_031575135.1"/>
    </source>
</evidence>
<comment type="cofactor">
    <cofactor evidence="2">
        <name>a divalent metal cation</name>
        <dbReference type="ChEBI" id="CHEBI:60240"/>
    </cofactor>
</comment>
<dbReference type="GO" id="GO:0000956">
    <property type="term" value="P:nuclear-transcribed mRNA catabolic process"/>
    <property type="evidence" value="ECO:0007669"/>
    <property type="project" value="TreeGrafter"/>
</dbReference>
<dbReference type="EC" id="3.6.1.-" evidence="2"/>
<feature type="domain" description="RAI1-like" evidence="3">
    <location>
        <begin position="34"/>
        <end position="386"/>
    </location>
</feature>
<sequence length="395" mass="45568">MAAGNHDQKYFVKRPESYVQNKLKNDFSWSDPRGSYSIDAQGNFYNNDERELRSLIPNYNSKYGSDLTAGFDPSEKDGRPLDSLLYWIVLNKNTISKTSSGPGKRLDAEFVFTVGAMRRLLATLFDTDGNYKQPWKMYAIKYNGTIYISSVKDFTETVGPPQEPKLGCQNRDEELKMISFMGLKFEELISKLEPGKSQGKPADRKVDGRQGFYSVRRGKFGGRHLVLTRAQVDFAENDEYVECKLCPDFYTGQDEWKFSMYKLRNWWYHMYAANMKQVIYGIRDGPKLKQVCRIRQSEIPRQVKNPNLSCPLVIQSALRSWNPMASIGFVDDFLQWLKGIVVEDSHGMDGGRAVQYVLEWGIRSSFIGYSREEVRMSNFVLLPDWYITEMSAFFG</sequence>
<comment type="subcellular location">
    <subcellularLocation>
        <location evidence="2">Nucleus</location>
    </subcellularLocation>
</comment>
<proteinExistence type="inferred from homology"/>
<keyword evidence="2" id="KW-0539">Nucleus</keyword>
<dbReference type="GO" id="GO:0034353">
    <property type="term" value="F:mRNA 5'-diphosphatase activity"/>
    <property type="evidence" value="ECO:0007669"/>
    <property type="project" value="TreeGrafter"/>
</dbReference>
<keyword evidence="2" id="KW-0694">RNA-binding</keyword>
<dbReference type="PANTHER" id="PTHR12395">
    <property type="entry name" value="DOM-3 RELATED"/>
    <property type="match status" value="1"/>
</dbReference>
<dbReference type="GO" id="GO:0005829">
    <property type="term" value="C:cytosol"/>
    <property type="evidence" value="ECO:0007669"/>
    <property type="project" value="TreeGrafter"/>
</dbReference>